<keyword evidence="11 22" id="KW-1133">Transmembrane helix</keyword>
<keyword evidence="5" id="KW-0597">Phosphoprotein</keyword>
<evidence type="ECO:0000256" key="10">
    <source>
        <dbReference type="ARBA" id="ARBA00022737"/>
    </source>
</evidence>
<evidence type="ECO:0000256" key="4">
    <source>
        <dbReference type="ARBA" id="ARBA00022490"/>
    </source>
</evidence>
<feature type="domain" description="C-type lectin" evidence="24">
    <location>
        <begin position="825"/>
        <end position="937"/>
    </location>
</feature>
<feature type="domain" description="C-type lectin" evidence="24">
    <location>
        <begin position="658"/>
        <end position="769"/>
    </location>
</feature>
<evidence type="ECO:0000256" key="20">
    <source>
        <dbReference type="ARBA" id="ARBA00079066"/>
    </source>
</evidence>
<keyword evidence="26" id="KW-1185">Reference proteome</keyword>
<dbReference type="InterPro" id="IPR001304">
    <property type="entry name" value="C-type_lectin-like"/>
</dbReference>
<dbReference type="Gene3D" id="2.10.10.10">
    <property type="entry name" value="Fibronectin, type II, collagen-binding"/>
    <property type="match status" value="1"/>
</dbReference>
<organism evidence="26 27">
    <name type="scientific">Phascolarctos cinereus</name>
    <name type="common">Koala</name>
    <dbReference type="NCBI Taxonomy" id="38626"/>
    <lineage>
        <taxon>Eukaryota</taxon>
        <taxon>Metazoa</taxon>
        <taxon>Chordata</taxon>
        <taxon>Craniata</taxon>
        <taxon>Vertebrata</taxon>
        <taxon>Euteleostomi</taxon>
        <taxon>Mammalia</taxon>
        <taxon>Metatheria</taxon>
        <taxon>Diprotodontia</taxon>
        <taxon>Phascolarctidae</taxon>
        <taxon>Phascolarctos</taxon>
    </lineage>
</organism>
<dbReference type="SUPFAM" id="SSF56436">
    <property type="entry name" value="C-type lectin-like"/>
    <property type="match status" value="11"/>
</dbReference>
<dbReference type="GO" id="GO:0030246">
    <property type="term" value="F:carbohydrate binding"/>
    <property type="evidence" value="ECO:0007669"/>
    <property type="project" value="UniProtKB-KW"/>
</dbReference>
<dbReference type="FunCoup" id="A0A6P5LTM0">
    <property type="interactions" value="214"/>
</dbReference>
<comment type="function">
    <text evidence="17">Potential multifunctional C-type lectin receptor that may play roles in endocytosis and phagocytosis as well as in cell adhesion and migration.</text>
</comment>
<evidence type="ECO:0000256" key="18">
    <source>
        <dbReference type="ARBA" id="ARBA00040676"/>
    </source>
</evidence>
<dbReference type="GO" id="GO:0005886">
    <property type="term" value="C:plasma membrane"/>
    <property type="evidence" value="ECO:0007669"/>
    <property type="project" value="UniProtKB-ARBA"/>
</dbReference>
<evidence type="ECO:0000256" key="17">
    <source>
        <dbReference type="ARBA" id="ARBA00037495"/>
    </source>
</evidence>
<evidence type="ECO:0000256" key="23">
    <source>
        <dbReference type="SAM" id="SignalP"/>
    </source>
</evidence>
<dbReference type="InterPro" id="IPR016187">
    <property type="entry name" value="CTDL_fold"/>
</dbReference>
<feature type="domain" description="C-type lectin" evidence="24">
    <location>
        <begin position="513"/>
        <end position="620"/>
    </location>
</feature>
<dbReference type="PROSITE" id="PS00615">
    <property type="entry name" value="C_TYPE_LECTIN_1"/>
    <property type="match status" value="1"/>
</dbReference>
<gene>
    <name evidence="27" type="primary">LOC110220720</name>
</gene>
<feature type="domain" description="C-type lectin" evidence="24">
    <location>
        <begin position="964"/>
        <end position="1089"/>
    </location>
</feature>
<dbReference type="FunFam" id="3.10.100.10:FF:000063">
    <property type="entry name" value="Lymphocyte antigen 75"/>
    <property type="match status" value="1"/>
</dbReference>
<keyword evidence="4" id="KW-0963">Cytoplasm</keyword>
<keyword evidence="14" id="KW-0675">Receptor</keyword>
<feature type="transmembrane region" description="Helical" evidence="22">
    <location>
        <begin position="1816"/>
        <end position="1840"/>
    </location>
</feature>
<dbReference type="Gene3D" id="2.80.10.50">
    <property type="match status" value="1"/>
</dbReference>
<evidence type="ECO:0000256" key="13">
    <source>
        <dbReference type="ARBA" id="ARBA00023157"/>
    </source>
</evidence>
<dbReference type="SMART" id="SM00059">
    <property type="entry name" value="FN2"/>
    <property type="match status" value="1"/>
</dbReference>
<evidence type="ECO:0000256" key="2">
    <source>
        <dbReference type="ARBA" id="ARBA00004486"/>
    </source>
</evidence>
<reference evidence="27" key="1">
    <citation type="submission" date="2025-08" db="UniProtKB">
        <authorList>
            <consortium name="RefSeq"/>
        </authorList>
    </citation>
    <scope>IDENTIFICATION</scope>
    <source>
        <tissue evidence="27">Spleen</tissue>
    </source>
</reference>
<dbReference type="Pfam" id="PF00040">
    <property type="entry name" value="fn2"/>
    <property type="match status" value="1"/>
</dbReference>
<keyword evidence="12 22" id="KW-0472">Membrane</keyword>
<dbReference type="FunFam" id="2.10.10.10:FF:000004">
    <property type="entry name" value="lymphocyte antigen 75 precursor"/>
    <property type="match status" value="1"/>
</dbReference>
<dbReference type="InterPro" id="IPR036943">
    <property type="entry name" value="FN_type2_sf"/>
</dbReference>
<dbReference type="InterPro" id="IPR000772">
    <property type="entry name" value="Ricin_B_lectin"/>
</dbReference>
<evidence type="ECO:0000256" key="3">
    <source>
        <dbReference type="ARBA" id="ARBA00004544"/>
    </source>
</evidence>
<dbReference type="FunFam" id="3.10.100.10:FF:000060">
    <property type="entry name" value="Lymphocyte antigen 75"/>
    <property type="match status" value="1"/>
</dbReference>
<keyword evidence="16" id="KW-0966">Cell projection</keyword>
<feature type="domain" description="C-type lectin" evidence="24">
    <location>
        <begin position="374"/>
        <end position="492"/>
    </location>
</feature>
<sequence length="1877" mass="215453">MRMGTRLATPTRDHPHVCWLFFLVVWFLVEWVSSGFTDNGPFTIRHENTGKCLKTVSGLVVAVNCKKTNDMQWKWVSQHRLFHVESQMCLGIDIAKPKDSLKMFSCDSNTMLWWKCEDGSLYSASQYRLTLKDGQVTAVVNSSDTWTKGDSNEHLCDQPYHVIYTRDGNSYGRPCEFPFLSDGVWHHECITDGNHNGTWCATTLNYPYDQKWGICLKPEDGCEDNWEKNEQFGSCYQLNTQAALTWKEAFISCQNQGADLVSISSAAELIHLKDKEGIPKMFWIGLNQLDSSKGWEWSDHTPLNFLNWNPEIPSSSTVGGSSCVIMNADSGQWQSFPCEAQFPYVCKKQLNETSKSSDVWTYLETHCDPGWLPNNGFCYLLVNESGSWDEANAECISNHSNLISMQSLADVELVVRKLHKGESKEEIWTGLKNNDTPALFKWSDGTEVTFTYWDQNEPNIPYNKTPNCVCYSGKLGHWRVQSCEKKLNYVCKKTGRIINETRLDKNCPQEEGWERHGEACYKIYKDEVPFGTHCNLTITSRFEQEFLNSMIKKYSKGGGKSFWTGLRDEDSRGEYRWASVNGTKPVVTYVNWNSLEPASPGGCVVLASGNSLGKWEVKDCKSFKALSICKKKIGPPEHEEAVPKPGDPCPSGWHSLPTGLSCYKLFHKERVVRKRTWEEAERFCEALGAHLPSFNQMDEMEEFLSFLKSQLSDQRWIWIGLNKRSPDSQGSWQWSDSTPVSTVVISNEFQEDYDIRDCAAFKVSQMQWRRRWYLFEDRDLIIYLRPFACDIKLEWACQIPKGKTPKTPEWFNPDRAGIHGPPVVIEDSEYWFVPDTHLNYDEAALYCASNQSSLASLKSLTALNAIRDKIANLSSDQQKWWIKTVDNLRSYHDISFHSWRRFPMVYGKECWYISSKNWFRDLNRPIDCRIKLPFICEKNNISSLEKYTPQSASKVQCSGEWISFKDKCFLKIKPKLCTFFEAKEACHTYGGTLPSVLSQSEQDFITYLLPDLGDNVWIGLSRSTMTKMSKWTDNNRLLYSNFHPLLQGREQRIPMDYFDEDANSHCAVMLNLQNSMLTGTWNLTSCQEQHNLSLCQKYSEIQDNHMLPNTSGIIKYRGYSYKIILKAMTWYEALKECQKEAMQLVSITNPYQQAFLTVQTVLSNSSLWIGLSSQDDELNYGWSDGKYFSFSRWSENSAPLEDCVILDTDGFWKASGCRSIHSGAICYTSGNETEEEVKKVDTVKCPSTVLNTPWIPFQNNCYNFMIAKNRFLAVTHDNVQLTCQNLNPKAHALSIRDERENDFVREQLLYFNYMASWVLLGITYDDGSLKWSDKTALSYTNWKTGRPTIKNKNFYAGLNTDGFWDIYFYNSVEEALYFHQRSILACKIETVDYKEEYNRTLPQLIPHEDSIYNVVQKKITWYEALKECSQNESSLTSVHDKNSQLFLEDLAKRDGFPLWTGLSSHDGSDSTFEWSDGSTFDYVPWKEQKSTGNCVVLDPKGIWRHEKCSSVMDGAICYKPKKAKKQPLQKYSSQCPSPRGTPWIPFGDSCYTFDKALHNFSEAKQLCSKLDSAATIVNIKNEDENMFVGRMIREHNYVTMRVWLGLSRHSNDESWSWSDGSVAEYVKWGNESMNIDGNCGILLASSETWTKVKCDQGLGRVVCKVPMDCPSSAWVQFQSNCYVFLQTTVKIENIEDVRNQCTDYASGADMISIHNEEENAFILETFKKRWKGQNDILLGMFYDTDDESFKWYDKSNMTFNKWKNSEESQDLIDTCAFLQTKSGIWKKGNCEVSSVEGALCKAAVSYEKKYLPDNHILITALVIASTTILIIIGAVAWFLYKRNLTSGLTNTAYTTAPQLPYNDECILVDAEENEYVA</sequence>
<dbReference type="FunFam" id="3.10.100.10:FF:000049">
    <property type="entry name" value="Lymphocyte antigen 75 variant"/>
    <property type="match status" value="1"/>
</dbReference>
<dbReference type="GO" id="GO:0006897">
    <property type="term" value="P:endocytosis"/>
    <property type="evidence" value="ECO:0007669"/>
    <property type="project" value="UniProtKB-KW"/>
</dbReference>
<dbReference type="FunFam" id="3.10.100.10:FF:000047">
    <property type="entry name" value="lymphocyte antigen 75"/>
    <property type="match status" value="1"/>
</dbReference>
<evidence type="ECO:0000259" key="25">
    <source>
        <dbReference type="PROSITE" id="PS51092"/>
    </source>
</evidence>
<keyword evidence="7 22" id="KW-0812">Transmembrane</keyword>
<dbReference type="GO" id="GO:0005938">
    <property type="term" value="C:cell cortex"/>
    <property type="evidence" value="ECO:0007669"/>
    <property type="project" value="UniProtKB-SubCell"/>
</dbReference>
<keyword evidence="15" id="KW-0325">Glycoprotein</keyword>
<dbReference type="FunFam" id="2.80.10.50:FF:000040">
    <property type="entry name" value="lymphocyte antigen 75 isoform X1"/>
    <property type="match status" value="1"/>
</dbReference>
<proteinExistence type="predicted"/>
<evidence type="ECO:0000256" key="21">
    <source>
        <dbReference type="PROSITE-ProRule" id="PRU00479"/>
    </source>
</evidence>
<comment type="subcellular location">
    <subcellularLocation>
        <location evidence="2">Cell projection</location>
        <location evidence="2">Filopodium</location>
    </subcellularLocation>
    <subcellularLocation>
        <location evidence="3">Cytoplasm</location>
        <location evidence="3">Cell cortex</location>
    </subcellularLocation>
    <subcellularLocation>
        <location evidence="1">Membrane</location>
        <topology evidence="1">Single-pass type I membrane protein</topology>
    </subcellularLocation>
</comment>
<feature type="domain" description="C-type lectin" evidence="24">
    <location>
        <begin position="1257"/>
        <end position="1365"/>
    </location>
</feature>
<evidence type="ECO:0000256" key="16">
    <source>
        <dbReference type="ARBA" id="ARBA00023273"/>
    </source>
</evidence>
<dbReference type="InterPro" id="IPR018378">
    <property type="entry name" value="C-type_lectin_CS"/>
</dbReference>
<dbReference type="PROSITE" id="PS50231">
    <property type="entry name" value="RICIN_B_LECTIN"/>
    <property type="match status" value="1"/>
</dbReference>
<evidence type="ECO:0000256" key="11">
    <source>
        <dbReference type="ARBA" id="ARBA00022989"/>
    </source>
</evidence>
<dbReference type="SMART" id="SM00458">
    <property type="entry name" value="RICIN"/>
    <property type="match status" value="1"/>
</dbReference>
<dbReference type="InParanoid" id="A0A6P5LTM0"/>
<dbReference type="RefSeq" id="XP_020860528.1">
    <property type="nucleotide sequence ID" value="XM_021004869.1"/>
</dbReference>
<dbReference type="FunFam" id="3.10.100.10:FF:000066">
    <property type="entry name" value="Lymphocyte antigen 75"/>
    <property type="match status" value="1"/>
</dbReference>
<keyword evidence="8 23" id="KW-0732">Signal</keyword>
<dbReference type="PROSITE" id="PS50041">
    <property type="entry name" value="C_TYPE_LECTIN_2"/>
    <property type="match status" value="11"/>
</dbReference>
<feature type="domain" description="C-type lectin" evidence="24">
    <location>
        <begin position="1677"/>
        <end position="1791"/>
    </location>
</feature>
<protein>
    <recommendedName>
        <fullName evidence="18">CD302 antigen</fullName>
    </recommendedName>
    <alternativeName>
        <fullName evidence="20">DEC-205</fullName>
    </alternativeName>
    <alternativeName>
        <fullName evidence="19">Lymphocyte antigen 75</fullName>
    </alternativeName>
</protein>
<feature type="domain" description="C-type lectin" evidence="24">
    <location>
        <begin position="1116"/>
        <end position="1217"/>
    </location>
</feature>
<evidence type="ECO:0000256" key="6">
    <source>
        <dbReference type="ARBA" id="ARBA00022583"/>
    </source>
</evidence>
<keyword evidence="10" id="KW-0677">Repeat</keyword>
<dbReference type="PANTHER" id="PTHR22803">
    <property type="entry name" value="MANNOSE, PHOSPHOLIPASE, LECTIN RECEPTOR RELATED"/>
    <property type="match status" value="1"/>
</dbReference>
<dbReference type="FunFam" id="3.10.100.10:FF:000043">
    <property type="entry name" value="lymphocyte antigen 75 precursor"/>
    <property type="match status" value="1"/>
</dbReference>
<evidence type="ECO:0000256" key="12">
    <source>
        <dbReference type="ARBA" id="ARBA00023136"/>
    </source>
</evidence>
<name>A0A6P5LTM0_PHACI</name>
<dbReference type="FunFam" id="3.10.100.10:FF:000036">
    <property type="entry name" value="Lymphocyte antigen 75"/>
    <property type="match status" value="1"/>
</dbReference>
<dbReference type="InterPro" id="IPR013806">
    <property type="entry name" value="Kringle-like"/>
</dbReference>
<evidence type="ECO:0000256" key="8">
    <source>
        <dbReference type="ARBA" id="ARBA00022729"/>
    </source>
</evidence>
<evidence type="ECO:0000256" key="22">
    <source>
        <dbReference type="SAM" id="Phobius"/>
    </source>
</evidence>
<evidence type="ECO:0000256" key="5">
    <source>
        <dbReference type="ARBA" id="ARBA00022553"/>
    </source>
</evidence>
<feature type="domain" description="Fibronectin type-II" evidence="25">
    <location>
        <begin position="170"/>
        <end position="217"/>
    </location>
</feature>
<dbReference type="GO" id="GO:0030175">
    <property type="term" value="C:filopodium"/>
    <property type="evidence" value="ECO:0007669"/>
    <property type="project" value="UniProtKB-SubCell"/>
</dbReference>
<dbReference type="Gene3D" id="3.10.100.10">
    <property type="entry name" value="Mannose-Binding Protein A, subunit A"/>
    <property type="match status" value="11"/>
</dbReference>
<dbReference type="Pfam" id="PF24562">
    <property type="entry name" value="CysR_MRC2_N"/>
    <property type="match status" value="1"/>
</dbReference>
<evidence type="ECO:0000259" key="24">
    <source>
        <dbReference type="PROSITE" id="PS50041"/>
    </source>
</evidence>
<accession>A0A6P5LTM0</accession>
<dbReference type="Proteomes" id="UP000515140">
    <property type="component" value="Unplaced"/>
</dbReference>
<feature type="domain" description="C-type lectin" evidence="24">
    <location>
        <begin position="1546"/>
        <end position="1656"/>
    </location>
</feature>
<dbReference type="InterPro" id="IPR016186">
    <property type="entry name" value="C-type_lectin-like/link_sf"/>
</dbReference>
<dbReference type="Pfam" id="PF00059">
    <property type="entry name" value="Lectin_C"/>
    <property type="match status" value="10"/>
</dbReference>
<dbReference type="InterPro" id="IPR000562">
    <property type="entry name" value="FN_type2_dom"/>
</dbReference>
<dbReference type="PROSITE" id="PS51092">
    <property type="entry name" value="FN2_2"/>
    <property type="match status" value="1"/>
</dbReference>
<dbReference type="FunFam" id="3.10.100.10:FF:000051">
    <property type="entry name" value="Lymphocyte antigen 75 variant"/>
    <property type="match status" value="1"/>
</dbReference>
<dbReference type="FunFam" id="3.10.100.10:FF:000082">
    <property type="entry name" value="CD302 antigen isoform X2"/>
    <property type="match status" value="1"/>
</dbReference>
<evidence type="ECO:0000256" key="7">
    <source>
        <dbReference type="ARBA" id="ARBA00022692"/>
    </source>
</evidence>
<evidence type="ECO:0000256" key="15">
    <source>
        <dbReference type="ARBA" id="ARBA00023180"/>
    </source>
</evidence>
<dbReference type="GeneID" id="110220720"/>
<keyword evidence="13" id="KW-1015">Disulfide bond</keyword>
<feature type="domain" description="C-type lectin" evidence="24">
    <location>
        <begin position="1407"/>
        <end position="1509"/>
    </location>
</feature>
<feature type="domain" description="C-type lectin" evidence="24">
    <location>
        <begin position="231"/>
        <end position="347"/>
    </location>
</feature>
<evidence type="ECO:0000313" key="26">
    <source>
        <dbReference type="Proteomes" id="UP000515140"/>
    </source>
</evidence>
<dbReference type="CDD" id="cd00062">
    <property type="entry name" value="FN2"/>
    <property type="match status" value="1"/>
</dbReference>
<feature type="signal peptide" evidence="23">
    <location>
        <begin position="1"/>
        <end position="34"/>
    </location>
</feature>
<evidence type="ECO:0000256" key="1">
    <source>
        <dbReference type="ARBA" id="ARBA00004479"/>
    </source>
</evidence>
<dbReference type="CDD" id="cd23411">
    <property type="entry name" value="beta-trefoil_Ricin_LY75"/>
    <property type="match status" value="1"/>
</dbReference>
<dbReference type="CDD" id="cd00037">
    <property type="entry name" value="CLECT"/>
    <property type="match status" value="9"/>
</dbReference>
<evidence type="ECO:0000256" key="14">
    <source>
        <dbReference type="ARBA" id="ARBA00023170"/>
    </source>
</evidence>
<dbReference type="SUPFAM" id="SSF57440">
    <property type="entry name" value="Kringle-like"/>
    <property type="match status" value="1"/>
</dbReference>
<evidence type="ECO:0000256" key="9">
    <source>
        <dbReference type="ARBA" id="ARBA00022734"/>
    </source>
</evidence>
<dbReference type="FunFam" id="3.10.100.10:FF:000052">
    <property type="entry name" value="Lymphocyte antigen 75"/>
    <property type="match status" value="1"/>
</dbReference>
<dbReference type="InterPro" id="IPR035992">
    <property type="entry name" value="Ricin_B-like_lectins"/>
</dbReference>
<feature type="chain" id="PRO_5027768499" description="CD302 antigen" evidence="23">
    <location>
        <begin position="35"/>
        <end position="1877"/>
    </location>
</feature>
<evidence type="ECO:0000256" key="19">
    <source>
        <dbReference type="ARBA" id="ARBA00072367"/>
    </source>
</evidence>
<dbReference type="InterPro" id="IPR050111">
    <property type="entry name" value="C-type_lectin/snaclec_domain"/>
</dbReference>
<dbReference type="SUPFAM" id="SSF50370">
    <property type="entry name" value="Ricin B-like lectins"/>
    <property type="match status" value="1"/>
</dbReference>
<keyword evidence="9" id="KW-0430">Lectin</keyword>
<dbReference type="SMART" id="SM00034">
    <property type="entry name" value="CLECT"/>
    <property type="match status" value="11"/>
</dbReference>
<comment type="caution">
    <text evidence="21">Lacks conserved residue(s) required for the propagation of feature annotation.</text>
</comment>
<keyword evidence="6" id="KW-0254">Endocytosis</keyword>
<evidence type="ECO:0000313" key="27">
    <source>
        <dbReference type="RefSeq" id="XP_020860528.1"/>
    </source>
</evidence>